<dbReference type="PIRSF" id="PIRSF006470">
    <property type="entry name" value="DctB"/>
    <property type="match status" value="1"/>
</dbReference>
<dbReference type="NCBIfam" id="NF037995">
    <property type="entry name" value="TRAP_S1"/>
    <property type="match status" value="1"/>
</dbReference>
<dbReference type="EMBL" id="QJJY01000023">
    <property type="protein sequence ID" value="PXX26539.1"/>
    <property type="molecule type" value="Genomic_DNA"/>
</dbReference>
<protein>
    <submittedName>
        <fullName evidence="5">Tripartite ATP-independent transporter DctP family solute receptor</fullName>
    </submittedName>
</protein>
<organism evidence="5 6">
    <name type="scientific">Burkholderia pyrrocinia</name>
    <name type="common">Pseudomonas pyrrocinia</name>
    <dbReference type="NCBI Taxonomy" id="60550"/>
    <lineage>
        <taxon>Bacteria</taxon>
        <taxon>Pseudomonadati</taxon>
        <taxon>Pseudomonadota</taxon>
        <taxon>Betaproteobacteria</taxon>
        <taxon>Burkholderiales</taxon>
        <taxon>Burkholderiaceae</taxon>
        <taxon>Burkholderia</taxon>
        <taxon>Burkholderia cepacia complex</taxon>
    </lineage>
</organism>
<name>A0A318I648_BURPY</name>
<dbReference type="InterPro" id="IPR006311">
    <property type="entry name" value="TAT_signal"/>
</dbReference>
<dbReference type="RefSeq" id="WP_072445236.1">
    <property type="nucleotide sequence ID" value="NZ_QJJY01000023.1"/>
</dbReference>
<accession>A0A318I648</accession>
<reference evidence="5 6" key="1">
    <citation type="submission" date="2018-05" db="EMBL/GenBank/DDBJ databases">
        <title>Comparative genomics of bacterial root endophytes of switchgrass collected from native prairies over two seasons.</title>
        <authorList>
            <person name="Tang Y."/>
        </authorList>
    </citation>
    <scope>NUCLEOTIDE SEQUENCE [LARGE SCALE GENOMIC DNA]</scope>
    <source>
        <strain evidence="5 6">NFIX32</strain>
    </source>
</reference>
<sequence>MGFNRRNFLITGTGAAFVAATGLLDGPWVRRANAAEFSYKVGTNLPANHPLNVRIQEAADAIKKETDGRVDLRVFPNNQLGGDPDMFSQLRAGALEFYTVSGANTLSTLVPKASISGVGFAYKDYDQVFAAFDGDLGAHIRGLIGKANLIVQDKIWNNGFRQITTSTKPIKTPADLQGMKIRVPGGRLWISLFKSLSAAPASISFNEVYSSLQTKVVDGQENALAVVDTAKLYEVQKYCSMTNHMWDGYWLLGNKTAWEKMPPTVRDIVSKHLNAGALKQRKDVIQLNASLQKTLEGKGLAFNTADANAFRQALKSANFYTEQKQFFGDEEWGLMEKYTGKLA</sequence>
<dbReference type="InterPro" id="IPR038404">
    <property type="entry name" value="TRAP_DctP_sf"/>
</dbReference>
<dbReference type="PANTHER" id="PTHR33376">
    <property type="match status" value="1"/>
</dbReference>
<comment type="caution">
    <text evidence="5">The sequence shown here is derived from an EMBL/GenBank/DDBJ whole genome shotgun (WGS) entry which is preliminary data.</text>
</comment>
<dbReference type="NCBIfam" id="TIGR00787">
    <property type="entry name" value="dctP"/>
    <property type="match status" value="1"/>
</dbReference>
<keyword evidence="5" id="KW-0675">Receptor</keyword>
<dbReference type="Gene3D" id="3.40.190.170">
    <property type="entry name" value="Bacterial extracellular solute-binding protein, family 7"/>
    <property type="match status" value="1"/>
</dbReference>
<evidence type="ECO:0000256" key="4">
    <source>
        <dbReference type="ARBA" id="ARBA00022729"/>
    </source>
</evidence>
<dbReference type="GO" id="GO:0055085">
    <property type="term" value="P:transmembrane transport"/>
    <property type="evidence" value="ECO:0007669"/>
    <property type="project" value="InterPro"/>
</dbReference>
<dbReference type="Proteomes" id="UP000247755">
    <property type="component" value="Unassembled WGS sequence"/>
</dbReference>
<keyword evidence="3" id="KW-0813">Transport</keyword>
<dbReference type="InterPro" id="IPR004682">
    <property type="entry name" value="TRAP_DctP"/>
</dbReference>
<keyword evidence="4" id="KW-0732">Signal</keyword>
<dbReference type="PROSITE" id="PS51318">
    <property type="entry name" value="TAT"/>
    <property type="match status" value="1"/>
</dbReference>
<dbReference type="CDD" id="cd13603">
    <property type="entry name" value="PBP2_TRAP_Siap_TeaA_like"/>
    <property type="match status" value="1"/>
</dbReference>
<gene>
    <name evidence="5" type="ORF">NA66_10238</name>
</gene>
<dbReference type="InterPro" id="IPR018389">
    <property type="entry name" value="DctP_fam"/>
</dbReference>
<dbReference type="Pfam" id="PF03480">
    <property type="entry name" value="DctP"/>
    <property type="match status" value="1"/>
</dbReference>
<proteinExistence type="inferred from homology"/>
<evidence type="ECO:0000313" key="6">
    <source>
        <dbReference type="Proteomes" id="UP000247755"/>
    </source>
</evidence>
<dbReference type="AlphaFoldDB" id="A0A318I648"/>
<dbReference type="GO" id="GO:0030288">
    <property type="term" value="C:outer membrane-bounded periplasmic space"/>
    <property type="evidence" value="ECO:0007669"/>
    <property type="project" value="InterPro"/>
</dbReference>
<comment type="subcellular location">
    <subcellularLocation>
        <location evidence="1">Cell envelope</location>
    </subcellularLocation>
</comment>
<evidence type="ECO:0000256" key="3">
    <source>
        <dbReference type="ARBA" id="ARBA00022448"/>
    </source>
</evidence>
<dbReference type="PANTHER" id="PTHR33376:SF4">
    <property type="entry name" value="SIALIC ACID-BINDING PERIPLASMIC PROTEIN SIAP"/>
    <property type="match status" value="1"/>
</dbReference>
<evidence type="ECO:0000256" key="1">
    <source>
        <dbReference type="ARBA" id="ARBA00004196"/>
    </source>
</evidence>
<comment type="similarity">
    <text evidence="2">Belongs to the bacterial solute-binding protein 7 family.</text>
</comment>
<evidence type="ECO:0000256" key="2">
    <source>
        <dbReference type="ARBA" id="ARBA00009023"/>
    </source>
</evidence>
<evidence type="ECO:0000313" key="5">
    <source>
        <dbReference type="EMBL" id="PXX26539.1"/>
    </source>
</evidence>